<evidence type="ECO:0000313" key="1">
    <source>
        <dbReference type="EMBL" id="QKU35767.1"/>
    </source>
</evidence>
<dbReference type="GeneID" id="80519213"/>
<dbReference type="EMBL" id="KY523104">
    <property type="protein sequence ID" value="QKU35767.1"/>
    <property type="molecule type" value="Genomic_DNA"/>
</dbReference>
<proteinExistence type="predicted"/>
<reference evidence="1" key="1">
    <citation type="submission" date="2017-01" db="EMBL/GenBank/DDBJ databases">
        <authorList>
            <person name="Assis F.L."/>
            <person name="Abrahao J.S."/>
            <person name="Silva L."/>
            <person name="Khalil J.B."/>
            <person name="Rodrigues R."/>
            <person name="Silva L.S."/>
            <person name="Arantes T."/>
            <person name="Boratto P."/>
            <person name="Andrade M."/>
            <person name="Kroon E.G."/>
            <person name="Ribeiro B."/>
            <person name="Bergier I."/>
            <person name="Seligmann H."/>
            <person name="Ghigo E."/>
            <person name="Colson P."/>
            <person name="Levasseur A."/>
            <person name="Raoult D."/>
            <person name="Scola B.L."/>
        </authorList>
    </citation>
    <scope>NUCLEOTIDE SEQUENCE</scope>
    <source>
        <strain evidence="1">Soda lake</strain>
    </source>
</reference>
<accession>A0A6N1NTQ5</accession>
<protein>
    <submittedName>
        <fullName evidence="1">Putative orfan</fullName>
    </submittedName>
</protein>
<dbReference type="RefSeq" id="YP_010782449.1">
    <property type="nucleotide sequence ID" value="NC_075039.1"/>
</dbReference>
<sequence length="99" mass="12539">MKYFFQPIKIFFLVSIFRNMPHRFNRDRGYIGRHGGHRRPYYPRNYNRQSLWRGPNYGYNRVYPLPTYPVYRPIVYRPPYNPIDPYDLYDDPYDYFYRY</sequence>
<reference evidence="1" key="2">
    <citation type="journal article" date="2018" name="Nat. Commun.">
        <title>Tailed giant Tupanvirus possesses the most complete translational apparatus of the known virosphere.</title>
        <authorList>
            <person name="Abrahao J."/>
            <person name="Silva L."/>
            <person name="Silva L.S."/>
            <person name="Khalil J.Y.B."/>
            <person name="Rodrigues R."/>
            <person name="Arantes T."/>
            <person name="Assis F."/>
            <person name="Boratto P."/>
            <person name="Andrade M."/>
            <person name="Kroon E.G."/>
            <person name="Ribeiro B."/>
            <person name="Bergier I."/>
            <person name="Seligmann H."/>
            <person name="Ghigo E."/>
            <person name="Colson P."/>
            <person name="Levasseur A."/>
            <person name="Kroemer G."/>
            <person name="Raoult D."/>
            <person name="La Scola B."/>
        </authorList>
    </citation>
    <scope>NUCLEOTIDE SEQUENCE [LARGE SCALE GENOMIC DNA]</scope>
    <source>
        <strain evidence="1">Soda lake</strain>
    </source>
</reference>
<name>A0A6N1NTQ5_9VIRU</name>
<organism evidence="1">
    <name type="scientific">Tupanvirus soda lake</name>
    <dbReference type="NCBI Taxonomy" id="2126985"/>
    <lineage>
        <taxon>Viruses</taxon>
        <taxon>Varidnaviria</taxon>
        <taxon>Bamfordvirae</taxon>
        <taxon>Nucleocytoviricota</taxon>
        <taxon>Megaviricetes</taxon>
        <taxon>Imitervirales</taxon>
        <taxon>Mimiviridae</taxon>
        <taxon>Megamimivirinae</taxon>
        <taxon>Tupanvirus</taxon>
        <taxon>Tupanvirus salinum</taxon>
    </lineage>
</organism>
<dbReference type="KEGG" id="vg:80519213"/>